<dbReference type="SUPFAM" id="SSF74650">
    <property type="entry name" value="Galactose mutarotase-like"/>
    <property type="match status" value="1"/>
</dbReference>
<dbReference type="SUPFAM" id="SSF51445">
    <property type="entry name" value="(Trans)glycosidases"/>
    <property type="match status" value="1"/>
</dbReference>
<dbReference type="GO" id="GO:0005975">
    <property type="term" value="P:carbohydrate metabolic process"/>
    <property type="evidence" value="ECO:0007669"/>
    <property type="project" value="InterPro"/>
</dbReference>
<dbReference type="InterPro" id="IPR000322">
    <property type="entry name" value="Glyco_hydro_31_TIM"/>
</dbReference>
<dbReference type="GO" id="GO:0061634">
    <property type="term" value="F:alpha-D-xyloside xylohydrolase"/>
    <property type="evidence" value="ECO:0007669"/>
    <property type="project" value="UniProtKB-EC"/>
</dbReference>
<proteinExistence type="inferred from homology"/>
<evidence type="ECO:0000259" key="7">
    <source>
        <dbReference type="Pfam" id="PF01055"/>
    </source>
</evidence>
<feature type="domain" description="Glycoside hydrolase family 31 N-terminal" evidence="8">
    <location>
        <begin position="55"/>
        <end position="214"/>
    </location>
</feature>
<dbReference type="NCBIfam" id="NF007940">
    <property type="entry name" value="PRK10658.1"/>
    <property type="match status" value="1"/>
</dbReference>
<feature type="domain" description="Glycosyl hydrolase family 31 C-terminal" evidence="9">
    <location>
        <begin position="585"/>
        <end position="670"/>
    </location>
</feature>
<dbReference type="InterPro" id="IPR017853">
    <property type="entry name" value="GH"/>
</dbReference>
<organism evidence="10 11">
    <name type="scientific">Blautia argi</name>
    <dbReference type="NCBI Taxonomy" id="1912897"/>
    <lineage>
        <taxon>Bacteria</taxon>
        <taxon>Bacillati</taxon>
        <taxon>Bacillota</taxon>
        <taxon>Clostridia</taxon>
        <taxon>Lachnospirales</taxon>
        <taxon>Lachnospiraceae</taxon>
        <taxon>Blautia</taxon>
    </lineage>
</organism>
<keyword evidence="11" id="KW-1185">Reference proteome</keyword>
<dbReference type="KEGG" id="blau:DQQ01_14865"/>
<protein>
    <recommendedName>
        <fullName evidence="5">alpha-D-xyloside xylohydrolase</fullName>
        <ecNumber evidence="5">3.2.1.177</ecNumber>
    </recommendedName>
</protein>
<comment type="similarity">
    <text evidence="1 6">Belongs to the glycosyl hydrolase 31 family.</text>
</comment>
<reference evidence="11" key="1">
    <citation type="submission" date="2018-06" db="EMBL/GenBank/DDBJ databases">
        <title>Description of Blautia argi sp. nov., a new anaerobic isolated from dog feces.</title>
        <authorList>
            <person name="Chang Y.-H."/>
            <person name="Paek J."/>
            <person name="Shin Y."/>
        </authorList>
    </citation>
    <scope>NUCLEOTIDE SEQUENCE [LARGE SCALE GENOMIC DNA]</scope>
    <source>
        <strain evidence="11">KCTC 15426</strain>
    </source>
</reference>
<dbReference type="Gene3D" id="2.60.40.1180">
    <property type="entry name" value="Golgi alpha-mannosidase II"/>
    <property type="match status" value="2"/>
</dbReference>
<evidence type="ECO:0000259" key="8">
    <source>
        <dbReference type="Pfam" id="PF13802"/>
    </source>
</evidence>
<evidence type="ECO:0000256" key="1">
    <source>
        <dbReference type="ARBA" id="ARBA00007806"/>
    </source>
</evidence>
<evidence type="ECO:0000256" key="4">
    <source>
        <dbReference type="ARBA" id="ARBA00052064"/>
    </source>
</evidence>
<dbReference type="Pfam" id="PF21365">
    <property type="entry name" value="Glyco_hydro_31_3rd"/>
    <property type="match status" value="1"/>
</dbReference>
<dbReference type="GO" id="GO:0030246">
    <property type="term" value="F:carbohydrate binding"/>
    <property type="evidence" value="ECO:0007669"/>
    <property type="project" value="InterPro"/>
</dbReference>
<comment type="catalytic activity">
    <reaction evidence="4">
        <text>Hydrolysis of terminal, non-reducing alpha-D-xylose residues with release of alpha-D-xylose.</text>
        <dbReference type="EC" id="3.2.1.177"/>
    </reaction>
</comment>
<evidence type="ECO:0000256" key="2">
    <source>
        <dbReference type="ARBA" id="ARBA00022801"/>
    </source>
</evidence>
<evidence type="ECO:0000256" key="3">
    <source>
        <dbReference type="ARBA" id="ARBA00023295"/>
    </source>
</evidence>
<dbReference type="CDD" id="cd14752">
    <property type="entry name" value="GH31_N"/>
    <property type="match status" value="1"/>
</dbReference>
<dbReference type="PANTHER" id="PTHR43053">
    <property type="entry name" value="GLYCOSIDASE FAMILY 31"/>
    <property type="match status" value="1"/>
</dbReference>
<dbReference type="OrthoDB" id="176168at2"/>
<gene>
    <name evidence="10" type="ORF">DQQ01_14865</name>
</gene>
<dbReference type="FunFam" id="3.20.20.80:FF:000053">
    <property type="entry name" value="Alpha-xylosidase YicI"/>
    <property type="match status" value="1"/>
</dbReference>
<dbReference type="PANTHER" id="PTHR43053:SF4">
    <property type="entry name" value="MYOGENESIS-REGULATING GLYCOSIDASE"/>
    <property type="match status" value="1"/>
</dbReference>
<sequence>MKFTDGYWSVKKEMTPLYAVEYADSRRNGDELTIYAPAKHIGSRGDILNLGMLTIRLSSPMEDVIKVSVVHFEGTAYKGPFAEVRCTSPHVTIEETEEFLTYQTGHTKAVVDKRPNSWGIRFLDGERELTNTGFRNMANILNNETGRTYTVDALAIDVDEYIYGLGERFTPFVKNGQVVEMWNEDGGTASEISYKNIPFYITNKGYGVLLDNEGDASYEIASEKVERIQFSVEGERLDYYVINGQTPKGTIQKYTELTGKPALPPAWSFGLWLTTSFTTNYDEATTSSFIQGMADRDIPLHVFHFDCFWMEGFEWCNFTWDPNTFPDPEGMLKRYHDRGLKICVWINPYIGQKSPLFAEGMEHGYLVKKANGDVWQTDMWQAGMGLVDFTNPEAVKWYQGKLKTLLDMGVDCFKTDFGERIPVKDIAYHDGSDPVKMHNYYTFLYNKAVFELLEQERGEGEAVLFARSATVGGQQFPAHWGGDCSASYPSMAETLRSGLSLACGGFGFWSHDISGFENTAPADIYKRWCQFGLLSSHSRLHGSTSYRVPWLFDEEACAVLRKFVKLKCSLMPYLYRQAVLAHEEGTPMMRPMFVEFPEDRACETLDKQYMLGESLLVAPIFKESGEVEYYVPEGIWYNLLTGENVEGGKWQKETYDYFHMPLLVRPNTILAVGSNSDRPDYDYTEGVTLYLVNMEDGKEAETVVTDLQGNAVLTVKAVRKGETVTVCTEGRKGNISCKLLGKENLNILAEEA</sequence>
<dbReference type="InterPro" id="IPR013780">
    <property type="entry name" value="Glyco_hydro_b"/>
</dbReference>
<dbReference type="EC" id="3.2.1.177" evidence="5"/>
<evidence type="ECO:0000313" key="10">
    <source>
        <dbReference type="EMBL" id="AWY99186.1"/>
    </source>
</evidence>
<evidence type="ECO:0000256" key="5">
    <source>
        <dbReference type="ARBA" id="ARBA00066962"/>
    </source>
</evidence>
<dbReference type="InterPro" id="IPR025887">
    <property type="entry name" value="Glyco_hydro_31_N_dom"/>
</dbReference>
<dbReference type="InterPro" id="IPR048395">
    <property type="entry name" value="Glyco_hydro_31_C"/>
</dbReference>
<keyword evidence="2 6" id="KW-0378">Hydrolase</keyword>
<dbReference type="AlphaFoldDB" id="A0A2Z4UE08"/>
<dbReference type="SUPFAM" id="SSF117125">
    <property type="entry name" value="Putative glucosidase YicI, C-terminal domain"/>
    <property type="match status" value="1"/>
</dbReference>
<dbReference type="SUPFAM" id="SSF51011">
    <property type="entry name" value="Glycosyl hydrolase domain"/>
    <property type="match status" value="1"/>
</dbReference>
<dbReference type="Proteomes" id="UP000250003">
    <property type="component" value="Chromosome"/>
</dbReference>
<dbReference type="Gene3D" id="2.60.40.1760">
    <property type="entry name" value="glycosyl hydrolase (family 31)"/>
    <property type="match status" value="1"/>
</dbReference>
<feature type="domain" description="Glycoside hydrolase family 31 TIM barrel" evidence="7">
    <location>
        <begin position="261"/>
        <end position="576"/>
    </location>
</feature>
<dbReference type="InterPro" id="IPR050985">
    <property type="entry name" value="Alpha-glycosidase_related"/>
</dbReference>
<dbReference type="Gene3D" id="3.20.20.80">
    <property type="entry name" value="Glycosidases"/>
    <property type="match status" value="1"/>
</dbReference>
<evidence type="ECO:0000256" key="6">
    <source>
        <dbReference type="RuleBase" id="RU361185"/>
    </source>
</evidence>
<accession>A0A2Z4UE08</accession>
<evidence type="ECO:0000313" key="11">
    <source>
        <dbReference type="Proteomes" id="UP000250003"/>
    </source>
</evidence>
<name>A0A2Z4UE08_9FIRM</name>
<keyword evidence="3 6" id="KW-0326">Glycosidase</keyword>
<dbReference type="EMBL" id="CP030280">
    <property type="protein sequence ID" value="AWY99186.1"/>
    <property type="molecule type" value="Genomic_DNA"/>
</dbReference>
<dbReference type="CDD" id="cd06593">
    <property type="entry name" value="GH31_xylosidase_YicI"/>
    <property type="match status" value="1"/>
</dbReference>
<dbReference type="RefSeq" id="WP_111920630.1">
    <property type="nucleotide sequence ID" value="NZ_CP030280.1"/>
</dbReference>
<dbReference type="Pfam" id="PF13802">
    <property type="entry name" value="Gal_mutarotas_2"/>
    <property type="match status" value="1"/>
</dbReference>
<dbReference type="Pfam" id="PF01055">
    <property type="entry name" value="Glyco_hydro_31_2nd"/>
    <property type="match status" value="1"/>
</dbReference>
<dbReference type="InterPro" id="IPR011013">
    <property type="entry name" value="Gal_mutarotase_sf_dom"/>
</dbReference>
<evidence type="ECO:0000259" key="9">
    <source>
        <dbReference type="Pfam" id="PF21365"/>
    </source>
</evidence>